<reference evidence="1 2" key="1">
    <citation type="journal article" date="2020" name="Phytopathology">
        <title>Genome Sequence Resources of Colletotrichum truncatum, C. plurivorum, C. musicola, and C. sojae: Four Species Pathogenic to Soybean (Glycine max).</title>
        <authorList>
            <person name="Rogerio F."/>
            <person name="Boufleur T.R."/>
            <person name="Ciampi-Guillardi M."/>
            <person name="Sukno S.A."/>
            <person name="Thon M.R."/>
            <person name="Massola Junior N.S."/>
            <person name="Baroncelli R."/>
        </authorList>
    </citation>
    <scope>NUCLEOTIDE SEQUENCE [LARGE SCALE GENOMIC DNA]</scope>
    <source>
        <strain evidence="1 2">CMES1059</strain>
    </source>
</reference>
<accession>A0ACC3ZDZ8</accession>
<evidence type="ECO:0000313" key="1">
    <source>
        <dbReference type="EMBL" id="KAL0942336.1"/>
    </source>
</evidence>
<evidence type="ECO:0000313" key="2">
    <source>
        <dbReference type="Proteomes" id="UP000805649"/>
    </source>
</evidence>
<sequence>MWPDVEVERAGEKLKSGAAVAATEYDVIPVPEHKLVEPQPWNDTDTILPGTQDPYFLRNGTGPSAVLGGTVIRRYVTAAESGSTFSLGTIEGSQAYETQVLSGGIQFPTVDHCLYVTDGYMEIKVNDSNPSRVGPAEVVWLPAGTNFDIRVVSQYTKVFAYSQPGGLVDLLFEAGKGNPHAGRNSMIPSVPVPFERNNLLKLQDQFEFNFSS</sequence>
<protein>
    <submittedName>
        <fullName evidence="1">Cupin domain-containing protein</fullName>
    </submittedName>
</protein>
<dbReference type="Proteomes" id="UP000805649">
    <property type="component" value="Unassembled WGS sequence"/>
</dbReference>
<keyword evidence="2" id="KW-1185">Reference proteome</keyword>
<dbReference type="EMBL" id="VUJX02000001">
    <property type="protein sequence ID" value="KAL0942336.1"/>
    <property type="molecule type" value="Genomic_DNA"/>
</dbReference>
<gene>
    <name evidence="1" type="ORF">CTRU02_200222</name>
</gene>
<organism evidence="1 2">
    <name type="scientific">Colletotrichum truncatum</name>
    <name type="common">Anthracnose fungus</name>
    <name type="synonym">Colletotrichum capsici</name>
    <dbReference type="NCBI Taxonomy" id="5467"/>
    <lineage>
        <taxon>Eukaryota</taxon>
        <taxon>Fungi</taxon>
        <taxon>Dikarya</taxon>
        <taxon>Ascomycota</taxon>
        <taxon>Pezizomycotina</taxon>
        <taxon>Sordariomycetes</taxon>
        <taxon>Hypocreomycetidae</taxon>
        <taxon>Glomerellales</taxon>
        <taxon>Glomerellaceae</taxon>
        <taxon>Colletotrichum</taxon>
        <taxon>Colletotrichum truncatum species complex</taxon>
    </lineage>
</organism>
<name>A0ACC3ZDZ8_COLTU</name>
<comment type="caution">
    <text evidence="1">The sequence shown here is derived from an EMBL/GenBank/DDBJ whole genome shotgun (WGS) entry which is preliminary data.</text>
</comment>
<proteinExistence type="predicted"/>